<reference evidence="2 3" key="1">
    <citation type="submission" date="2024-04" db="EMBL/GenBank/DDBJ databases">
        <authorList>
            <person name="Waldvogel A.-M."/>
            <person name="Schoenle A."/>
        </authorList>
    </citation>
    <scope>NUCLEOTIDE SEQUENCE [LARGE SCALE GENOMIC DNA]</scope>
</reference>
<feature type="compositionally biased region" description="Basic and acidic residues" evidence="1">
    <location>
        <begin position="1"/>
        <end position="12"/>
    </location>
</feature>
<feature type="region of interest" description="Disordered" evidence="1">
    <location>
        <begin position="1"/>
        <end position="33"/>
    </location>
</feature>
<evidence type="ECO:0000313" key="3">
    <source>
        <dbReference type="Proteomes" id="UP001497482"/>
    </source>
</evidence>
<organism evidence="2 3">
    <name type="scientific">Knipowitschia caucasica</name>
    <name type="common">Caucasian dwarf goby</name>
    <name type="synonym">Pomatoschistus caucasicus</name>
    <dbReference type="NCBI Taxonomy" id="637954"/>
    <lineage>
        <taxon>Eukaryota</taxon>
        <taxon>Metazoa</taxon>
        <taxon>Chordata</taxon>
        <taxon>Craniata</taxon>
        <taxon>Vertebrata</taxon>
        <taxon>Euteleostomi</taxon>
        <taxon>Actinopterygii</taxon>
        <taxon>Neopterygii</taxon>
        <taxon>Teleostei</taxon>
        <taxon>Neoteleostei</taxon>
        <taxon>Acanthomorphata</taxon>
        <taxon>Gobiaria</taxon>
        <taxon>Gobiiformes</taxon>
        <taxon>Gobioidei</taxon>
        <taxon>Gobiidae</taxon>
        <taxon>Gobiinae</taxon>
        <taxon>Knipowitschia</taxon>
    </lineage>
</organism>
<evidence type="ECO:0000256" key="1">
    <source>
        <dbReference type="SAM" id="MobiDB-lite"/>
    </source>
</evidence>
<accession>A0AAV2MTI2</accession>
<protein>
    <submittedName>
        <fullName evidence="2">Uncharacterized protein</fullName>
    </submittedName>
</protein>
<dbReference type="EMBL" id="OZ035831">
    <property type="protein sequence ID" value="CAL1616844.1"/>
    <property type="molecule type" value="Genomic_DNA"/>
</dbReference>
<gene>
    <name evidence="2" type="ORF">KC01_LOCUS42546</name>
</gene>
<dbReference type="AlphaFoldDB" id="A0AAV2MTI2"/>
<proteinExistence type="predicted"/>
<feature type="compositionally biased region" description="Basic residues" evidence="1">
    <location>
        <begin position="14"/>
        <end position="26"/>
    </location>
</feature>
<dbReference type="Proteomes" id="UP001497482">
    <property type="component" value="Chromosome 9"/>
</dbReference>
<keyword evidence="3" id="KW-1185">Reference proteome</keyword>
<name>A0AAV2MTI2_KNICA</name>
<evidence type="ECO:0000313" key="2">
    <source>
        <dbReference type="EMBL" id="CAL1616844.1"/>
    </source>
</evidence>
<sequence length="236" mass="24322">MGRGGARMEGRKGGGGRHRQKRRRKGEGRETEKWNRGDLVRVEGAGRTGGAGIAATALFVRGVVGRSSGARVVLARINDPARGVWWARALCFALGYDVGGGREWREGCAPEVGEGAAAERSSPVLVGCCVGRVCRSRWERGRGAGGGGTEVGGGAGGRRGVRWGFTLGGGGRGGLDGPDSCLCGWVAFLRRWAGGWGEAGWWLAGKLLRLSGVSTGEGGFVPGTVPSPPDSGAQPP</sequence>